<protein>
    <recommendedName>
        <fullName evidence="2">DUF7282 domain-containing protein</fullName>
    </recommendedName>
</protein>
<gene>
    <name evidence="3" type="ORF">BSQ44_19765</name>
</gene>
<dbReference type="RefSeq" id="WP_072606832.1">
    <property type="nucleotide sequence ID" value="NZ_CP018171.1"/>
</dbReference>
<dbReference type="KEGG" id="meso:BSQ44_19765"/>
<dbReference type="Proteomes" id="UP000182840">
    <property type="component" value="Chromosome"/>
</dbReference>
<feature type="domain" description="DUF7282" evidence="2">
    <location>
        <begin position="33"/>
        <end position="134"/>
    </location>
</feature>
<reference evidence="4" key="1">
    <citation type="submission" date="2016-11" db="EMBL/GenBank/DDBJ databases">
        <title>Mesorhizobium oceanicum sp. nov., isolated from deep seawater in South China Sea.</title>
        <authorList>
            <person name="Fu G.-Y."/>
        </authorList>
    </citation>
    <scope>NUCLEOTIDE SEQUENCE [LARGE SCALE GENOMIC DNA]</scope>
    <source>
        <strain evidence="4">B7</strain>
    </source>
</reference>
<keyword evidence="1" id="KW-0732">Signal</keyword>
<keyword evidence="4" id="KW-1185">Reference proteome</keyword>
<evidence type="ECO:0000259" key="2">
    <source>
        <dbReference type="Pfam" id="PF23951"/>
    </source>
</evidence>
<proteinExistence type="predicted"/>
<dbReference type="AlphaFoldDB" id="A0A1L3SVL1"/>
<dbReference type="InterPro" id="IPR055706">
    <property type="entry name" value="Slg1/2_DUF7282"/>
</dbReference>
<feature type="chain" id="PRO_5012950454" description="DUF7282 domain-containing protein" evidence="1">
    <location>
        <begin position="20"/>
        <end position="142"/>
    </location>
</feature>
<dbReference type="EMBL" id="CP018171">
    <property type="protein sequence ID" value="APH73362.1"/>
    <property type="molecule type" value="Genomic_DNA"/>
</dbReference>
<accession>A0A1L3SVL1</accession>
<evidence type="ECO:0000256" key="1">
    <source>
        <dbReference type="SAM" id="SignalP"/>
    </source>
</evidence>
<dbReference type="OrthoDB" id="7605232at2"/>
<name>A0A1L3SVL1_9HYPH</name>
<sequence>MMKYLTAAALIAVSGTAIAQNSNNNGDGTAAPKIDATSAMIEGNKITNVSASIDQPGYIVIHSDGAGAPPASLGHLRLQPGMTGDLSIEADGPLDPATNLTLMLHYETNDNDTYDFGPGMTDVDTPVSVGDAVINVPVKAGM</sequence>
<dbReference type="Pfam" id="PF23951">
    <property type="entry name" value="DUF7282"/>
    <property type="match status" value="1"/>
</dbReference>
<feature type="signal peptide" evidence="1">
    <location>
        <begin position="1"/>
        <end position="19"/>
    </location>
</feature>
<organism evidence="3 4">
    <name type="scientific">Aquibium oceanicum</name>
    <dbReference type="NCBI Taxonomy" id="1670800"/>
    <lineage>
        <taxon>Bacteria</taxon>
        <taxon>Pseudomonadati</taxon>
        <taxon>Pseudomonadota</taxon>
        <taxon>Alphaproteobacteria</taxon>
        <taxon>Hyphomicrobiales</taxon>
        <taxon>Phyllobacteriaceae</taxon>
        <taxon>Aquibium</taxon>
    </lineage>
</organism>
<evidence type="ECO:0000313" key="3">
    <source>
        <dbReference type="EMBL" id="APH73362.1"/>
    </source>
</evidence>
<evidence type="ECO:0000313" key="4">
    <source>
        <dbReference type="Proteomes" id="UP000182840"/>
    </source>
</evidence>